<sequence>MIQVLPNELQIEILTYVITETSIQKFCTLRTVCKRWNAFVPLVMHKEVISRLNSGLKLELTYFHGVASYFKSIQKLSPTYDDFAKTFTFVFDDTDDNIGDTYYDVTKLHCDYNVSLTVSVWMERSKDRRNKRSKRSPSKLGNELGVLTLSKLLNNDIYKHEFDHRSNICFKREVIKINEDNDFIYVKLHSFTLEAWKLCYILDYFEFDT</sequence>
<accession>A0A9N9D537</accession>
<gene>
    <name evidence="2" type="ORF">CPELLU_LOCUS8254</name>
</gene>
<dbReference type="EMBL" id="CAJVQA010005790">
    <property type="protein sequence ID" value="CAG8628122.1"/>
    <property type="molecule type" value="Genomic_DNA"/>
</dbReference>
<dbReference type="InterPro" id="IPR001810">
    <property type="entry name" value="F-box_dom"/>
</dbReference>
<dbReference type="SUPFAM" id="SSF81383">
    <property type="entry name" value="F-box domain"/>
    <property type="match status" value="1"/>
</dbReference>
<name>A0A9N9D537_9GLOM</name>
<keyword evidence="3" id="KW-1185">Reference proteome</keyword>
<dbReference type="AlphaFoldDB" id="A0A9N9D537"/>
<evidence type="ECO:0000259" key="1">
    <source>
        <dbReference type="PROSITE" id="PS50181"/>
    </source>
</evidence>
<comment type="caution">
    <text evidence="2">The sequence shown here is derived from an EMBL/GenBank/DDBJ whole genome shotgun (WGS) entry which is preliminary data.</text>
</comment>
<feature type="domain" description="F-box" evidence="1">
    <location>
        <begin position="1"/>
        <end position="52"/>
    </location>
</feature>
<dbReference type="PROSITE" id="PS50181">
    <property type="entry name" value="FBOX"/>
    <property type="match status" value="1"/>
</dbReference>
<proteinExistence type="predicted"/>
<dbReference type="OrthoDB" id="10369853at2759"/>
<dbReference type="Proteomes" id="UP000789759">
    <property type="component" value="Unassembled WGS sequence"/>
</dbReference>
<dbReference type="Pfam" id="PF12937">
    <property type="entry name" value="F-box-like"/>
    <property type="match status" value="1"/>
</dbReference>
<dbReference type="InterPro" id="IPR036047">
    <property type="entry name" value="F-box-like_dom_sf"/>
</dbReference>
<evidence type="ECO:0000313" key="3">
    <source>
        <dbReference type="Proteomes" id="UP000789759"/>
    </source>
</evidence>
<protein>
    <submittedName>
        <fullName evidence="2">5544_t:CDS:1</fullName>
    </submittedName>
</protein>
<evidence type="ECO:0000313" key="2">
    <source>
        <dbReference type="EMBL" id="CAG8628122.1"/>
    </source>
</evidence>
<reference evidence="2" key="1">
    <citation type="submission" date="2021-06" db="EMBL/GenBank/DDBJ databases">
        <authorList>
            <person name="Kallberg Y."/>
            <person name="Tangrot J."/>
            <person name="Rosling A."/>
        </authorList>
    </citation>
    <scope>NUCLEOTIDE SEQUENCE</scope>
    <source>
        <strain evidence="2">FL966</strain>
    </source>
</reference>
<organism evidence="2 3">
    <name type="scientific">Cetraspora pellucida</name>
    <dbReference type="NCBI Taxonomy" id="1433469"/>
    <lineage>
        <taxon>Eukaryota</taxon>
        <taxon>Fungi</taxon>
        <taxon>Fungi incertae sedis</taxon>
        <taxon>Mucoromycota</taxon>
        <taxon>Glomeromycotina</taxon>
        <taxon>Glomeromycetes</taxon>
        <taxon>Diversisporales</taxon>
        <taxon>Gigasporaceae</taxon>
        <taxon>Cetraspora</taxon>
    </lineage>
</organism>